<protein>
    <recommendedName>
        <fullName evidence="4">DUF5337 domain-containing protein</fullName>
    </recommendedName>
</protein>
<evidence type="ECO:0000256" key="1">
    <source>
        <dbReference type="SAM" id="Phobius"/>
    </source>
</evidence>
<keyword evidence="3" id="KW-1185">Reference proteome</keyword>
<feature type="transmembrane region" description="Helical" evidence="1">
    <location>
        <begin position="46"/>
        <end position="67"/>
    </location>
</feature>
<keyword evidence="1" id="KW-1133">Transmembrane helix</keyword>
<evidence type="ECO:0008006" key="4">
    <source>
        <dbReference type="Google" id="ProtNLM"/>
    </source>
</evidence>
<name>A0ABY1PDA5_9RHOB</name>
<keyword evidence="1" id="KW-0472">Membrane</keyword>
<dbReference type="InterPro" id="IPR020308">
    <property type="entry name" value="Uncharacterised_Ynq1"/>
</dbReference>
<gene>
    <name evidence="2" type="ORF">SAMN06265373_10783</name>
</gene>
<dbReference type="RefSeq" id="WP_283427189.1">
    <property type="nucleotide sequence ID" value="NZ_FXTY01000007.1"/>
</dbReference>
<evidence type="ECO:0000313" key="2">
    <source>
        <dbReference type="EMBL" id="SMP30537.1"/>
    </source>
</evidence>
<dbReference type="Pfam" id="PF17272">
    <property type="entry name" value="DUF5337"/>
    <property type="match status" value="1"/>
</dbReference>
<dbReference type="EMBL" id="FXTY01000007">
    <property type="protein sequence ID" value="SMP30537.1"/>
    <property type="molecule type" value="Genomic_DNA"/>
</dbReference>
<proteinExistence type="predicted"/>
<organism evidence="2 3">
    <name type="scientific">Shimia sagamensis</name>
    <dbReference type="NCBI Taxonomy" id="1566352"/>
    <lineage>
        <taxon>Bacteria</taxon>
        <taxon>Pseudomonadati</taxon>
        <taxon>Pseudomonadota</taxon>
        <taxon>Alphaproteobacteria</taxon>
        <taxon>Rhodobacterales</taxon>
        <taxon>Roseobacteraceae</taxon>
    </lineage>
</organism>
<reference evidence="2 3" key="1">
    <citation type="submission" date="2017-05" db="EMBL/GenBank/DDBJ databases">
        <authorList>
            <person name="Varghese N."/>
            <person name="Submissions S."/>
        </authorList>
    </citation>
    <scope>NUCLEOTIDE SEQUENCE [LARGE SCALE GENOMIC DNA]</scope>
    <source>
        <strain evidence="2 3">DSM 29734</strain>
    </source>
</reference>
<feature type="transmembrane region" description="Helical" evidence="1">
    <location>
        <begin position="16"/>
        <end position="34"/>
    </location>
</feature>
<accession>A0ABY1PDA5</accession>
<dbReference type="Proteomes" id="UP001157961">
    <property type="component" value="Unassembled WGS sequence"/>
</dbReference>
<sequence>MTEGQSAQDVARKSRMVSVVIAGTILIWLALNVIGKMAGLPGRFALLFDFAAMAALIWALVNIYQIWRARQADKG</sequence>
<evidence type="ECO:0000313" key="3">
    <source>
        <dbReference type="Proteomes" id="UP001157961"/>
    </source>
</evidence>
<keyword evidence="1" id="KW-0812">Transmembrane</keyword>
<comment type="caution">
    <text evidence="2">The sequence shown here is derived from an EMBL/GenBank/DDBJ whole genome shotgun (WGS) entry which is preliminary data.</text>
</comment>